<feature type="transmembrane region" description="Helical" evidence="2">
    <location>
        <begin position="55"/>
        <end position="75"/>
    </location>
</feature>
<keyword evidence="2" id="KW-1133">Transmembrane helix</keyword>
<evidence type="ECO:0008006" key="5">
    <source>
        <dbReference type="Google" id="ProtNLM"/>
    </source>
</evidence>
<name>A0A7W9KG46_9PSEU</name>
<proteinExistence type="predicted"/>
<protein>
    <recommendedName>
        <fullName evidence="5">TrbC/VIRB2 family protein</fullName>
    </recommendedName>
</protein>
<gene>
    <name evidence="3" type="ORF">BJ998_003137</name>
</gene>
<evidence type="ECO:0000313" key="4">
    <source>
        <dbReference type="Proteomes" id="UP000585638"/>
    </source>
</evidence>
<accession>A0A7W9KG46</accession>
<feature type="region of interest" description="Disordered" evidence="1">
    <location>
        <begin position="1"/>
        <end position="43"/>
    </location>
</feature>
<keyword evidence="2" id="KW-0812">Transmembrane</keyword>
<dbReference type="InterPro" id="IPR043993">
    <property type="entry name" value="T4SS_pilin"/>
</dbReference>
<organism evidence="3 4">
    <name type="scientific">Kutzneria kofuensis</name>
    <dbReference type="NCBI Taxonomy" id="103725"/>
    <lineage>
        <taxon>Bacteria</taxon>
        <taxon>Bacillati</taxon>
        <taxon>Actinomycetota</taxon>
        <taxon>Actinomycetes</taxon>
        <taxon>Pseudonocardiales</taxon>
        <taxon>Pseudonocardiaceae</taxon>
        <taxon>Kutzneria</taxon>
    </lineage>
</organism>
<feature type="transmembrane region" description="Helical" evidence="2">
    <location>
        <begin position="95"/>
        <end position="117"/>
    </location>
</feature>
<dbReference type="Pfam" id="PF18895">
    <property type="entry name" value="T4SS_pilin"/>
    <property type="match status" value="1"/>
</dbReference>
<reference evidence="3 4" key="1">
    <citation type="submission" date="2020-08" db="EMBL/GenBank/DDBJ databases">
        <title>Sequencing the genomes of 1000 actinobacteria strains.</title>
        <authorList>
            <person name="Klenk H.-P."/>
        </authorList>
    </citation>
    <scope>NUCLEOTIDE SEQUENCE [LARGE SCALE GENOMIC DNA]</scope>
    <source>
        <strain evidence="3 4">DSM 43851</strain>
    </source>
</reference>
<feature type="transmembrane region" description="Helical" evidence="2">
    <location>
        <begin position="138"/>
        <end position="157"/>
    </location>
</feature>
<sequence length="159" mass="16396">MSGPHSARLDGNPQPLAQHTEARTPDELTSGGPSNAPIISPEDWTPVRPRRWSHVALIAELAILALLASASAAHADTMVVALAGSVTDVLNNVRNWIMGILAGLATVFLSIGGVRYVMGGGDPGEIEKAKTAFKSAGWGYGLAALAPLVVEILKGIVGA</sequence>
<evidence type="ECO:0000256" key="1">
    <source>
        <dbReference type="SAM" id="MobiDB-lite"/>
    </source>
</evidence>
<dbReference type="AlphaFoldDB" id="A0A7W9KG46"/>
<keyword evidence="4" id="KW-1185">Reference proteome</keyword>
<dbReference type="Proteomes" id="UP000585638">
    <property type="component" value="Unassembled WGS sequence"/>
</dbReference>
<evidence type="ECO:0000313" key="3">
    <source>
        <dbReference type="EMBL" id="MBB5891941.1"/>
    </source>
</evidence>
<comment type="caution">
    <text evidence="3">The sequence shown here is derived from an EMBL/GenBank/DDBJ whole genome shotgun (WGS) entry which is preliminary data.</text>
</comment>
<evidence type="ECO:0000256" key="2">
    <source>
        <dbReference type="SAM" id="Phobius"/>
    </source>
</evidence>
<dbReference type="EMBL" id="JACHIR010000001">
    <property type="protein sequence ID" value="MBB5891941.1"/>
    <property type="molecule type" value="Genomic_DNA"/>
</dbReference>
<keyword evidence="2" id="KW-0472">Membrane</keyword>